<dbReference type="InterPro" id="IPR027939">
    <property type="entry name" value="NMT1/THI5"/>
</dbReference>
<dbReference type="EMBL" id="JGZE01000018">
    <property type="protein sequence ID" value="KFI75502.1"/>
    <property type="molecule type" value="Genomic_DNA"/>
</dbReference>
<keyword evidence="14" id="KW-1185">Reference proteome</keyword>
<dbReference type="Pfam" id="PF09084">
    <property type="entry name" value="NMT1"/>
    <property type="match status" value="1"/>
</dbReference>
<evidence type="ECO:0000256" key="2">
    <source>
        <dbReference type="ARBA" id="ARBA00004948"/>
    </source>
</evidence>
<sequence>MLRVRLEYAHPWTNHAGMYLARERGYYADYGMDVEFTSGDFFRGDPAYLLAGGEVDIALVRLNQLLFHQQGESSLISFAVMNQCQIGGIITNTSTGIRRFRDLEGKRVCIPMGVKRLYTELKEAVERDGGDFSKIVTIDPGEWEPDIRSVERGKFDAFINVAWWEPYQGSLPFDRVVVLPFADDVAPHHSYYVSVRREMLDRNPELVRHFADATARGYALACERPDEAVHALQPALCHIDHEVLRASLDAVTPSWFDDQGNWGVANLDMVRSYTSWMAKHGHLSVPEDRAMRAIDGDCVTNALLPNRSRSDATAVVARGRGLIRVPLRA</sequence>
<keyword evidence="9" id="KW-0408">Iron</keyword>
<protein>
    <recommendedName>
        <fullName evidence="10">Thiamine pyrimidine synthase</fullName>
    </recommendedName>
</protein>
<evidence type="ECO:0000313" key="14">
    <source>
        <dbReference type="Proteomes" id="UP000029082"/>
    </source>
</evidence>
<dbReference type="Gene3D" id="3.40.190.10">
    <property type="entry name" value="Periplasmic binding protein-like II"/>
    <property type="match status" value="2"/>
</dbReference>
<dbReference type="GO" id="GO:0046872">
    <property type="term" value="F:metal ion binding"/>
    <property type="evidence" value="ECO:0007669"/>
    <property type="project" value="UniProtKB-KW"/>
</dbReference>
<evidence type="ECO:0000256" key="6">
    <source>
        <dbReference type="ARBA" id="ARBA00022723"/>
    </source>
</evidence>
<organism evidence="13 14">
    <name type="scientific">Bifidobacterium mongoliense DSM 21395</name>
    <dbReference type="NCBI Taxonomy" id="1437603"/>
    <lineage>
        <taxon>Bacteria</taxon>
        <taxon>Bacillati</taxon>
        <taxon>Actinomycetota</taxon>
        <taxon>Actinomycetes</taxon>
        <taxon>Bifidobacteriales</taxon>
        <taxon>Bifidobacteriaceae</taxon>
        <taxon>Bifidobacterium</taxon>
    </lineage>
</organism>
<dbReference type="AlphaFoldDB" id="A0A087BWV2"/>
<evidence type="ECO:0000313" key="13">
    <source>
        <dbReference type="EMBL" id="KFI75502.1"/>
    </source>
</evidence>
<comment type="caution">
    <text evidence="13">The sequence shown here is derived from an EMBL/GenBank/DDBJ whole genome shotgun (WGS) entry which is preliminary data.</text>
</comment>
<keyword evidence="5" id="KW-0808">Transferase</keyword>
<reference evidence="13 14" key="1">
    <citation type="submission" date="2014-03" db="EMBL/GenBank/DDBJ databases">
        <title>Genomics of Bifidobacteria.</title>
        <authorList>
            <person name="Ventura M."/>
            <person name="Milani C."/>
            <person name="Lugli G.A."/>
        </authorList>
    </citation>
    <scope>NUCLEOTIDE SEQUENCE [LARGE SCALE GENOMIC DNA]</scope>
    <source>
        <strain evidence="13 14">DSM 21395</strain>
    </source>
</reference>
<evidence type="ECO:0000256" key="3">
    <source>
        <dbReference type="ARBA" id="ARBA00009406"/>
    </source>
</evidence>
<dbReference type="GO" id="GO:0009228">
    <property type="term" value="P:thiamine biosynthetic process"/>
    <property type="evidence" value="ECO:0007669"/>
    <property type="project" value="UniProtKB-KW"/>
</dbReference>
<dbReference type="PANTHER" id="PTHR31528">
    <property type="entry name" value="4-AMINO-5-HYDROXYMETHYL-2-METHYLPYRIMIDINE PHOSPHATE SYNTHASE THI11-RELATED"/>
    <property type="match status" value="1"/>
</dbReference>
<proteinExistence type="inferred from homology"/>
<evidence type="ECO:0000256" key="1">
    <source>
        <dbReference type="ARBA" id="ARBA00003469"/>
    </source>
</evidence>
<evidence type="ECO:0000256" key="8">
    <source>
        <dbReference type="ARBA" id="ARBA00022977"/>
    </source>
</evidence>
<comment type="catalytic activity">
    <reaction evidence="11">
        <text>N(6)-(pyridoxal phosphate)-L-lysyl-[4-amino-5-hydroxymethyl-2-methylpyrimidine phosphate synthase] + L-histidyl-[4-amino-5-hydroxymethyl-2-methylpyrimidine phosphate synthase] + 2 Fe(3+) + 4 H2O = L-lysyl-[4-amino-5-hydroxymethyl-2-methylpyrimidine phosphate synthase] + (2S)-2-amino-5-hydroxy-4-oxopentanoyl-[4-amino-5-hydroxymethyl-2-methylpyrimidine phosphate synthase] + 4-amino-2-methyl-5-(phosphooxymethyl)pyrimidine + 3-oxopropanoate + 2 Fe(2+) + 2 H(+)</text>
        <dbReference type="Rhea" id="RHEA:65756"/>
        <dbReference type="Rhea" id="RHEA-COMP:16892"/>
        <dbReference type="Rhea" id="RHEA-COMP:16893"/>
        <dbReference type="Rhea" id="RHEA-COMP:16894"/>
        <dbReference type="Rhea" id="RHEA-COMP:16895"/>
        <dbReference type="ChEBI" id="CHEBI:15377"/>
        <dbReference type="ChEBI" id="CHEBI:15378"/>
        <dbReference type="ChEBI" id="CHEBI:29033"/>
        <dbReference type="ChEBI" id="CHEBI:29034"/>
        <dbReference type="ChEBI" id="CHEBI:29969"/>
        <dbReference type="ChEBI" id="CHEBI:29979"/>
        <dbReference type="ChEBI" id="CHEBI:33190"/>
        <dbReference type="ChEBI" id="CHEBI:58354"/>
        <dbReference type="ChEBI" id="CHEBI:143915"/>
        <dbReference type="ChEBI" id="CHEBI:157692"/>
    </reaction>
    <physiologicalReaction direction="left-to-right" evidence="11">
        <dbReference type="Rhea" id="RHEA:65757"/>
    </physiologicalReaction>
</comment>
<keyword evidence="6" id="KW-0479">Metal-binding</keyword>
<evidence type="ECO:0000256" key="4">
    <source>
        <dbReference type="ARBA" id="ARBA00011738"/>
    </source>
</evidence>
<comment type="function">
    <text evidence="1">Responsible for the formation of the pyrimidine heterocycle in the thiamine biosynthesis pathway. Catalyzes the formation of hydroxymethylpyrimidine phosphate (HMP-P) from histidine and pyridoxal phosphate (PLP). The protein uses PLP and the active site histidine to form HMP-P, generating an inactive enzyme. The enzyme can only undergo a single turnover, which suggests it is a suicide enzyme.</text>
</comment>
<dbReference type="OrthoDB" id="174578at2"/>
<comment type="subunit">
    <text evidence="4">Homodimer.</text>
</comment>
<comment type="pathway">
    <text evidence="2">Cofactor biosynthesis; thiamine diphosphate biosynthesis.</text>
</comment>
<gene>
    <name evidence="13" type="ORF">BMON_0928</name>
</gene>
<evidence type="ECO:0000256" key="9">
    <source>
        <dbReference type="ARBA" id="ARBA00023004"/>
    </source>
</evidence>
<keyword evidence="7" id="KW-0663">Pyridoxal phosphate</keyword>
<evidence type="ECO:0000256" key="5">
    <source>
        <dbReference type="ARBA" id="ARBA00022679"/>
    </source>
</evidence>
<dbReference type="GeneID" id="93094007"/>
<feature type="domain" description="SsuA/THI5-like" evidence="12">
    <location>
        <begin position="12"/>
        <end position="228"/>
    </location>
</feature>
<dbReference type="InterPro" id="IPR015168">
    <property type="entry name" value="SsuA/THI5"/>
</dbReference>
<name>A0A087BWV2_9BIFI</name>
<evidence type="ECO:0000256" key="10">
    <source>
        <dbReference type="ARBA" id="ARBA00033171"/>
    </source>
</evidence>
<evidence type="ECO:0000259" key="12">
    <source>
        <dbReference type="Pfam" id="PF09084"/>
    </source>
</evidence>
<comment type="similarity">
    <text evidence="3">Belongs to the NMT1/THI5 family.</text>
</comment>
<accession>A0A087BWV2</accession>
<dbReference type="STRING" id="1437603.GCA_000771525_00774"/>
<dbReference type="SUPFAM" id="SSF53850">
    <property type="entry name" value="Periplasmic binding protein-like II"/>
    <property type="match status" value="1"/>
</dbReference>
<dbReference type="Proteomes" id="UP000029082">
    <property type="component" value="Unassembled WGS sequence"/>
</dbReference>
<dbReference type="eggNOG" id="COG0715">
    <property type="taxonomic scope" value="Bacteria"/>
</dbReference>
<evidence type="ECO:0000256" key="7">
    <source>
        <dbReference type="ARBA" id="ARBA00022898"/>
    </source>
</evidence>
<dbReference type="PANTHER" id="PTHR31528:SF1">
    <property type="entry name" value="4-AMINO-5-HYDROXYMETHYL-2-METHYLPYRIMIDINE PHOSPHATE SYNTHASE THI11-RELATED"/>
    <property type="match status" value="1"/>
</dbReference>
<evidence type="ECO:0000256" key="11">
    <source>
        <dbReference type="ARBA" id="ARBA00048179"/>
    </source>
</evidence>
<dbReference type="GO" id="GO:0016740">
    <property type="term" value="F:transferase activity"/>
    <property type="evidence" value="ECO:0007669"/>
    <property type="project" value="UniProtKB-KW"/>
</dbReference>
<dbReference type="RefSeq" id="WP_081882980.1">
    <property type="nucleotide sequence ID" value="NZ_JDUO01000002.1"/>
</dbReference>
<keyword evidence="8" id="KW-0784">Thiamine biosynthesis</keyword>